<evidence type="ECO:0000313" key="1">
    <source>
        <dbReference type="EMBL" id="RKO93952.1"/>
    </source>
</evidence>
<sequence>ACCNTAPFESEHVPRSQFERIGDLPAYFVGEKASKAIPPNFDANLQLSISTQQLADALAAHGFRVAMPDFFRATP</sequence>
<accession>A0A4P9WN72</accession>
<dbReference type="EMBL" id="KZ994060">
    <property type="protein sequence ID" value="RKO93952.1"/>
    <property type="molecule type" value="Genomic_DNA"/>
</dbReference>
<name>A0A4P9WN72_9FUNG</name>
<dbReference type="AlphaFoldDB" id="A0A4P9WN72"/>
<feature type="non-terminal residue" evidence="1">
    <location>
        <position position="75"/>
    </location>
</feature>
<keyword evidence="2" id="KW-1185">Reference proteome</keyword>
<reference evidence="2" key="1">
    <citation type="journal article" date="2018" name="Nat. Microbiol.">
        <title>Leveraging single-cell genomics to expand the fungal tree of life.</title>
        <authorList>
            <person name="Ahrendt S.R."/>
            <person name="Quandt C.A."/>
            <person name="Ciobanu D."/>
            <person name="Clum A."/>
            <person name="Salamov A."/>
            <person name="Andreopoulos B."/>
            <person name="Cheng J.F."/>
            <person name="Woyke T."/>
            <person name="Pelin A."/>
            <person name="Henrissat B."/>
            <person name="Reynolds N.K."/>
            <person name="Benny G.L."/>
            <person name="Smith M.E."/>
            <person name="James T.Y."/>
            <person name="Grigoriev I.V."/>
        </authorList>
    </citation>
    <scope>NUCLEOTIDE SEQUENCE [LARGE SCALE GENOMIC DNA]</scope>
</reference>
<gene>
    <name evidence="1" type="ORF">BDK51DRAFT_9410</name>
</gene>
<dbReference type="Proteomes" id="UP000269721">
    <property type="component" value="Unassembled WGS sequence"/>
</dbReference>
<proteinExistence type="predicted"/>
<feature type="non-terminal residue" evidence="1">
    <location>
        <position position="1"/>
    </location>
</feature>
<evidence type="ECO:0000313" key="2">
    <source>
        <dbReference type="Proteomes" id="UP000269721"/>
    </source>
</evidence>
<protein>
    <submittedName>
        <fullName evidence="1">Uncharacterized protein</fullName>
    </submittedName>
</protein>
<dbReference type="OrthoDB" id="2147163at2759"/>
<organism evidence="1 2">
    <name type="scientific">Blyttiomyces helicus</name>
    <dbReference type="NCBI Taxonomy" id="388810"/>
    <lineage>
        <taxon>Eukaryota</taxon>
        <taxon>Fungi</taxon>
        <taxon>Fungi incertae sedis</taxon>
        <taxon>Chytridiomycota</taxon>
        <taxon>Chytridiomycota incertae sedis</taxon>
        <taxon>Chytridiomycetes</taxon>
        <taxon>Chytridiomycetes incertae sedis</taxon>
        <taxon>Blyttiomyces</taxon>
    </lineage>
</organism>